<dbReference type="Pfam" id="PF04138">
    <property type="entry name" value="GtrA_DPMS_TM"/>
    <property type="match status" value="1"/>
</dbReference>
<evidence type="ECO:0000256" key="3">
    <source>
        <dbReference type="ARBA" id="ARBA00022692"/>
    </source>
</evidence>
<evidence type="ECO:0000259" key="7">
    <source>
        <dbReference type="Pfam" id="PF04138"/>
    </source>
</evidence>
<comment type="subcellular location">
    <subcellularLocation>
        <location evidence="1">Membrane</location>
        <topology evidence="1">Multi-pass membrane protein</topology>
    </subcellularLocation>
</comment>
<proteinExistence type="inferred from homology"/>
<dbReference type="GO" id="GO:0005886">
    <property type="term" value="C:plasma membrane"/>
    <property type="evidence" value="ECO:0007669"/>
    <property type="project" value="TreeGrafter"/>
</dbReference>
<dbReference type="EMBL" id="MDGQ01000005">
    <property type="protein sequence ID" value="OEK05272.1"/>
    <property type="molecule type" value="Genomic_DNA"/>
</dbReference>
<keyword evidence="3 6" id="KW-0812">Transmembrane</keyword>
<dbReference type="PANTHER" id="PTHR38459:SF1">
    <property type="entry name" value="PROPHAGE BACTOPRENOL-LINKED GLUCOSE TRANSLOCASE HOMOLOG"/>
    <property type="match status" value="1"/>
</dbReference>
<feature type="domain" description="GtrA/DPMS transmembrane" evidence="7">
    <location>
        <begin position="10"/>
        <end position="125"/>
    </location>
</feature>
<evidence type="ECO:0000256" key="2">
    <source>
        <dbReference type="ARBA" id="ARBA00009399"/>
    </source>
</evidence>
<dbReference type="GO" id="GO:0016740">
    <property type="term" value="F:transferase activity"/>
    <property type="evidence" value="ECO:0007669"/>
    <property type="project" value="UniProtKB-KW"/>
</dbReference>
<reference evidence="8 9" key="1">
    <citation type="submission" date="2016-08" db="EMBL/GenBank/DDBJ databases">
        <title>Draft genome of Fabibacter sp. strain SK-8.</title>
        <authorList>
            <person name="Wong S.-K."/>
            <person name="Hamasaki K."/>
            <person name="Yoshizawa S."/>
        </authorList>
    </citation>
    <scope>NUCLEOTIDE SEQUENCE [LARGE SCALE GENOMIC DNA]</scope>
    <source>
        <strain evidence="8 9">SK-8</strain>
    </source>
</reference>
<evidence type="ECO:0000256" key="4">
    <source>
        <dbReference type="ARBA" id="ARBA00022989"/>
    </source>
</evidence>
<feature type="transmembrane region" description="Helical" evidence="6">
    <location>
        <begin position="101"/>
        <end position="118"/>
    </location>
</feature>
<dbReference type="InterPro" id="IPR051401">
    <property type="entry name" value="GtrA_CellWall_Glycosyl"/>
</dbReference>
<name>A0A1E5T1L9_9BACT</name>
<gene>
    <name evidence="8" type="ORF">BFP71_17890</name>
</gene>
<dbReference type="InterPro" id="IPR007267">
    <property type="entry name" value="GtrA_DPMS_TM"/>
</dbReference>
<evidence type="ECO:0000256" key="5">
    <source>
        <dbReference type="ARBA" id="ARBA00023136"/>
    </source>
</evidence>
<evidence type="ECO:0000256" key="6">
    <source>
        <dbReference type="SAM" id="Phobius"/>
    </source>
</evidence>
<keyword evidence="4 6" id="KW-1133">Transmembrane helix</keyword>
<comment type="similarity">
    <text evidence="2">Belongs to the GtrA family.</text>
</comment>
<keyword evidence="5 6" id="KW-0472">Membrane</keyword>
<feature type="transmembrane region" description="Helical" evidence="6">
    <location>
        <begin position="38"/>
        <end position="55"/>
    </location>
</feature>
<evidence type="ECO:0000313" key="8">
    <source>
        <dbReference type="EMBL" id="OEK05272.1"/>
    </source>
</evidence>
<dbReference type="OrthoDB" id="9812049at2"/>
<keyword evidence="8" id="KW-0808">Transferase</keyword>
<dbReference type="PANTHER" id="PTHR38459">
    <property type="entry name" value="PROPHAGE BACTOPRENOL-LINKED GLUCOSE TRANSLOCASE HOMOLOG"/>
    <property type="match status" value="1"/>
</dbReference>
<protein>
    <submittedName>
        <fullName evidence="8">Glycosyl transferase family 2</fullName>
    </submittedName>
</protein>
<accession>A0A1E5T1L9</accession>
<dbReference type="Proteomes" id="UP000095552">
    <property type="component" value="Unassembled WGS sequence"/>
</dbReference>
<feature type="transmembrane region" description="Helical" evidence="6">
    <location>
        <begin position="75"/>
        <end position="94"/>
    </location>
</feature>
<organism evidence="8 9">
    <name type="scientific">Roseivirga misakiensis</name>
    <dbReference type="NCBI Taxonomy" id="1563681"/>
    <lineage>
        <taxon>Bacteria</taxon>
        <taxon>Pseudomonadati</taxon>
        <taxon>Bacteroidota</taxon>
        <taxon>Cytophagia</taxon>
        <taxon>Cytophagales</taxon>
        <taxon>Roseivirgaceae</taxon>
        <taxon>Roseivirga</taxon>
    </lineage>
</organism>
<keyword evidence="9" id="KW-1185">Reference proteome</keyword>
<dbReference type="RefSeq" id="WP_069836776.1">
    <property type="nucleotide sequence ID" value="NZ_MDGQ01000005.1"/>
</dbReference>
<dbReference type="GO" id="GO:0000271">
    <property type="term" value="P:polysaccharide biosynthetic process"/>
    <property type="evidence" value="ECO:0007669"/>
    <property type="project" value="InterPro"/>
</dbReference>
<evidence type="ECO:0000313" key="9">
    <source>
        <dbReference type="Proteomes" id="UP000095552"/>
    </source>
</evidence>
<evidence type="ECO:0000256" key="1">
    <source>
        <dbReference type="ARBA" id="ARBA00004141"/>
    </source>
</evidence>
<sequence>MLDIGFKFFRFCVVGFSGMAIDYGATYLGKEKIKINKYLANGIGFLLAATSNFFFNKFWTFDDKSPDELVQYSKYLSFALIGLGINTLIIYVLINKRNMNFYWAKLIAIGIVVIWNFVANYNFTFLQ</sequence>
<comment type="caution">
    <text evidence="8">The sequence shown here is derived from an EMBL/GenBank/DDBJ whole genome shotgun (WGS) entry which is preliminary data.</text>
</comment>
<dbReference type="AlphaFoldDB" id="A0A1E5T1L9"/>